<dbReference type="Pfam" id="PF14322">
    <property type="entry name" value="SusD-like_3"/>
    <property type="match status" value="1"/>
</dbReference>
<dbReference type="OrthoDB" id="9783641at2"/>
<evidence type="ECO:0000313" key="8">
    <source>
        <dbReference type="EMBL" id="TCD05913.1"/>
    </source>
</evidence>
<feature type="domain" description="RagB/SusD" evidence="6">
    <location>
        <begin position="328"/>
        <end position="458"/>
    </location>
</feature>
<dbReference type="InterPro" id="IPR012944">
    <property type="entry name" value="SusD_RagB_dom"/>
</dbReference>
<dbReference type="EMBL" id="SJSN01000012">
    <property type="protein sequence ID" value="TCD05913.1"/>
    <property type="molecule type" value="Genomic_DNA"/>
</dbReference>
<dbReference type="AlphaFoldDB" id="A0A4R0NZD2"/>
<reference evidence="8 9" key="1">
    <citation type="submission" date="2019-02" db="EMBL/GenBank/DDBJ databases">
        <title>Pedobacter sp. RP-3-11 sp. nov., isolated from Arctic soil.</title>
        <authorList>
            <person name="Dahal R.H."/>
        </authorList>
    </citation>
    <scope>NUCLEOTIDE SEQUENCE [LARGE SCALE GENOMIC DNA]</scope>
    <source>
        <strain evidence="8 9">RP-3-11</strain>
    </source>
</reference>
<comment type="similarity">
    <text evidence="2">Belongs to the SusD family.</text>
</comment>
<accession>A0A4R0NZD2</accession>
<name>A0A4R0NZD2_9SPHI</name>
<evidence type="ECO:0000256" key="3">
    <source>
        <dbReference type="ARBA" id="ARBA00022729"/>
    </source>
</evidence>
<dbReference type="Proteomes" id="UP000291485">
    <property type="component" value="Unassembled WGS sequence"/>
</dbReference>
<dbReference type="RefSeq" id="WP_131560551.1">
    <property type="nucleotide sequence ID" value="NZ_SJSN01000012.1"/>
</dbReference>
<evidence type="ECO:0000256" key="1">
    <source>
        <dbReference type="ARBA" id="ARBA00004442"/>
    </source>
</evidence>
<sequence length="494" mass="54767">MKKILLSFIILAVATQGCKKVNESVYDKYSASEFYSSPKGADVALANVYSQVSGNWGTGYAGADNCWYDLNTMSSDEQVIPHRNTGDWQLDFAQLYQRQWLPTSVIVNNTWNWLYKSIYTANLAVDQLQQSNAEASKIAEAKVLRAFFYYLLIDDFGSVPFYTDNNITVDKIPQASRTTVYNFVVKELTDNVDKLTETKGGVYYGRFNKWAGYALLAKVYLNAEVYTGTAKWADCLAACDKVSQGSFSLHPGGANAASPLGYQYYELFGDKLPEDETILAIYATADIVSRNIYALRSVNGPNGVALFGFSGWNGTIVPRPYYDRYDNADIRKKQYLVGAQPGGVTYTADVTSLDNPGAGPNEGIRGVKFFPVPPQNGSGESNDFPIYRYADILLMKAECNVRLGNAAAAKPFIDQVRQRAGLGALTSNPSLEDVYNERGFELNWEGHRRQDMIRFNKFLLAHDFAPAAPAFRLLFPIPTSALNANPGLKQNTGY</sequence>
<keyword evidence="3" id="KW-0732">Signal</keyword>
<evidence type="ECO:0000259" key="7">
    <source>
        <dbReference type="Pfam" id="PF14322"/>
    </source>
</evidence>
<dbReference type="Gene3D" id="1.25.40.390">
    <property type="match status" value="1"/>
</dbReference>
<gene>
    <name evidence="8" type="ORF">EZ449_15755</name>
</gene>
<evidence type="ECO:0000256" key="5">
    <source>
        <dbReference type="ARBA" id="ARBA00023237"/>
    </source>
</evidence>
<proteinExistence type="inferred from homology"/>
<evidence type="ECO:0000259" key="6">
    <source>
        <dbReference type="Pfam" id="PF07980"/>
    </source>
</evidence>
<dbReference type="Pfam" id="PF07980">
    <property type="entry name" value="SusD_RagB"/>
    <property type="match status" value="1"/>
</dbReference>
<dbReference type="PROSITE" id="PS51257">
    <property type="entry name" value="PROKAR_LIPOPROTEIN"/>
    <property type="match status" value="1"/>
</dbReference>
<dbReference type="InterPro" id="IPR033985">
    <property type="entry name" value="SusD-like_N"/>
</dbReference>
<dbReference type="CDD" id="cd08977">
    <property type="entry name" value="SusD"/>
    <property type="match status" value="1"/>
</dbReference>
<evidence type="ECO:0000256" key="2">
    <source>
        <dbReference type="ARBA" id="ARBA00006275"/>
    </source>
</evidence>
<dbReference type="GO" id="GO:0009279">
    <property type="term" value="C:cell outer membrane"/>
    <property type="evidence" value="ECO:0007669"/>
    <property type="project" value="UniProtKB-SubCell"/>
</dbReference>
<keyword evidence="5" id="KW-0998">Cell outer membrane</keyword>
<feature type="domain" description="SusD-like N-terminal" evidence="7">
    <location>
        <begin position="81"/>
        <end position="221"/>
    </location>
</feature>
<comment type="caution">
    <text evidence="8">The sequence shown here is derived from an EMBL/GenBank/DDBJ whole genome shotgun (WGS) entry which is preliminary data.</text>
</comment>
<keyword evidence="9" id="KW-1185">Reference proteome</keyword>
<evidence type="ECO:0000256" key="4">
    <source>
        <dbReference type="ARBA" id="ARBA00023136"/>
    </source>
</evidence>
<evidence type="ECO:0000313" key="9">
    <source>
        <dbReference type="Proteomes" id="UP000291485"/>
    </source>
</evidence>
<organism evidence="8 9">
    <name type="scientific">Pedobacter frigidisoli</name>
    <dbReference type="NCBI Taxonomy" id="2530455"/>
    <lineage>
        <taxon>Bacteria</taxon>
        <taxon>Pseudomonadati</taxon>
        <taxon>Bacteroidota</taxon>
        <taxon>Sphingobacteriia</taxon>
        <taxon>Sphingobacteriales</taxon>
        <taxon>Sphingobacteriaceae</taxon>
        <taxon>Pedobacter</taxon>
    </lineage>
</organism>
<dbReference type="InterPro" id="IPR011990">
    <property type="entry name" value="TPR-like_helical_dom_sf"/>
</dbReference>
<comment type="subcellular location">
    <subcellularLocation>
        <location evidence="1">Cell outer membrane</location>
    </subcellularLocation>
</comment>
<protein>
    <submittedName>
        <fullName evidence="8">RagB/SusD family nutrient uptake outer membrane protein</fullName>
    </submittedName>
</protein>
<dbReference type="SUPFAM" id="SSF48452">
    <property type="entry name" value="TPR-like"/>
    <property type="match status" value="1"/>
</dbReference>
<keyword evidence="4" id="KW-0472">Membrane</keyword>